<feature type="compositionally biased region" description="Polar residues" evidence="2">
    <location>
        <begin position="166"/>
        <end position="177"/>
    </location>
</feature>
<dbReference type="CDD" id="cd02224">
    <property type="entry name" value="cupin_SPO2919-like"/>
    <property type="match status" value="1"/>
</dbReference>
<dbReference type="EMBL" id="WIXI01000022">
    <property type="protein sequence ID" value="MQY44934.1"/>
    <property type="molecule type" value="Genomic_DNA"/>
</dbReference>
<name>A0A6A8A357_9HYPH</name>
<dbReference type="GO" id="GO:0046872">
    <property type="term" value="F:metal ion binding"/>
    <property type="evidence" value="ECO:0007669"/>
    <property type="project" value="UniProtKB-KW"/>
</dbReference>
<dbReference type="Proteomes" id="UP000435138">
    <property type="component" value="Unassembled WGS sequence"/>
</dbReference>
<keyword evidence="1" id="KW-0479">Metal-binding</keyword>
<accession>A0A6A8A357</accession>
<dbReference type="SUPFAM" id="SSF51182">
    <property type="entry name" value="RmlC-like cupins"/>
    <property type="match status" value="1"/>
</dbReference>
<evidence type="ECO:0000259" key="3">
    <source>
        <dbReference type="Pfam" id="PF07883"/>
    </source>
</evidence>
<evidence type="ECO:0000256" key="2">
    <source>
        <dbReference type="SAM" id="MobiDB-lite"/>
    </source>
</evidence>
<dbReference type="Pfam" id="PF07883">
    <property type="entry name" value="Cupin_2"/>
    <property type="match status" value="1"/>
</dbReference>
<dbReference type="InterPro" id="IPR014710">
    <property type="entry name" value="RmlC-like_jellyroll"/>
</dbReference>
<evidence type="ECO:0000256" key="1">
    <source>
        <dbReference type="ARBA" id="ARBA00022723"/>
    </source>
</evidence>
<protein>
    <submittedName>
        <fullName evidence="4">Cupin domain-containing protein</fullName>
    </submittedName>
</protein>
<comment type="caution">
    <text evidence="4">The sequence shown here is derived from an EMBL/GenBank/DDBJ whole genome shotgun (WGS) entry which is preliminary data.</text>
</comment>
<dbReference type="InterPro" id="IPR051610">
    <property type="entry name" value="GPI/OXD"/>
</dbReference>
<reference evidence="4 5" key="1">
    <citation type="submission" date="2019-11" db="EMBL/GenBank/DDBJ databases">
        <title>Genome analysis of Rhizobacterium cereale a novel genus and species isolated from maize roots in North Spain.</title>
        <authorList>
            <person name="Menendez E."/>
            <person name="Flores-Felix J.D."/>
            <person name="Ramirez-Bahena M.-H."/>
            <person name="Igual J.M."/>
            <person name="Garcia-Fraile P."/>
            <person name="Peix A."/>
            <person name="Velazquez E."/>
        </authorList>
    </citation>
    <scope>NUCLEOTIDE SEQUENCE [LARGE SCALE GENOMIC DNA]</scope>
    <source>
        <strain evidence="4 5">RZME27</strain>
    </source>
</reference>
<dbReference type="InterPro" id="IPR011051">
    <property type="entry name" value="RmlC_Cupin_sf"/>
</dbReference>
<dbReference type="RefSeq" id="WP_153352451.1">
    <property type="nucleotide sequence ID" value="NZ_JAYKOO010000003.1"/>
</dbReference>
<proteinExistence type="predicted"/>
<evidence type="ECO:0000313" key="4">
    <source>
        <dbReference type="EMBL" id="MQY44934.1"/>
    </source>
</evidence>
<dbReference type="Gene3D" id="2.60.120.10">
    <property type="entry name" value="Jelly Rolls"/>
    <property type="match status" value="1"/>
</dbReference>
<keyword evidence="5" id="KW-1185">Reference proteome</keyword>
<sequence length="177" mass="20051">MSEKQRPDCISHWTEIESPDDSCYRGYDELLAIGAPLARHFGLTRIGIHHERLPPGRRTSFPHAESLEEEFVYVIEGTPDVWLDGELHRLQAGDSVGFPAGTGQAHTFINNSDADVRLLIVGEVSKPENRIYYPKHEEMQTSRPDWWSDPPQRPLGDHDGLPDTLRASQVADTNRKE</sequence>
<dbReference type="PANTHER" id="PTHR35848:SF9">
    <property type="entry name" value="SLL1358 PROTEIN"/>
    <property type="match status" value="1"/>
</dbReference>
<feature type="domain" description="Cupin type-2" evidence="3">
    <location>
        <begin position="50"/>
        <end position="121"/>
    </location>
</feature>
<feature type="region of interest" description="Disordered" evidence="2">
    <location>
        <begin position="134"/>
        <end position="177"/>
    </location>
</feature>
<dbReference type="AlphaFoldDB" id="A0A6A8A357"/>
<dbReference type="PANTHER" id="PTHR35848">
    <property type="entry name" value="OXALATE-BINDING PROTEIN"/>
    <property type="match status" value="1"/>
</dbReference>
<dbReference type="InterPro" id="IPR013096">
    <property type="entry name" value="Cupin_2"/>
</dbReference>
<gene>
    <name evidence="4" type="ORF">GAO09_02450</name>
</gene>
<evidence type="ECO:0000313" key="5">
    <source>
        <dbReference type="Proteomes" id="UP000435138"/>
    </source>
</evidence>
<organism evidence="4 5">
    <name type="scientific">Endobacterium cereale</name>
    <dbReference type="NCBI Taxonomy" id="2663029"/>
    <lineage>
        <taxon>Bacteria</taxon>
        <taxon>Pseudomonadati</taxon>
        <taxon>Pseudomonadota</taxon>
        <taxon>Alphaproteobacteria</taxon>
        <taxon>Hyphomicrobiales</taxon>
        <taxon>Rhizobiaceae</taxon>
        <taxon>Endobacterium</taxon>
    </lineage>
</organism>